<feature type="domain" description="Type II secretion system protein GspF" evidence="11">
    <location>
        <begin position="271"/>
        <end position="392"/>
    </location>
</feature>
<feature type="transmembrane region" description="Helical" evidence="10">
    <location>
        <begin position="166"/>
        <end position="189"/>
    </location>
</feature>
<keyword evidence="13" id="KW-1185">Reference proteome</keyword>
<dbReference type="GO" id="GO:0005886">
    <property type="term" value="C:plasma membrane"/>
    <property type="evidence" value="ECO:0007669"/>
    <property type="project" value="UniProtKB-SubCell"/>
</dbReference>
<sequence>MAYFKYKARTSKGKMKEGRIKADSKREAVGKLKEDGMTVATINELNSILYKDIQLGSPVKNKEFVIYLRQFATLLESGISLIQSTYILKEQTSSKALQRALTQMAEDLEGGLSFSDAAEKHHKIFPDLFVNMVRAGEAGGNLDEILDRLAGYYEKQYDTRQKVISALAYPVVVLVIAIGIVIFLLSFVVPRFADMFLSFGGDIPPITQFVMSLGELSQSMWWLFIVVPILLYGGIQYMKQYPRFSYGLDLVKLRIPIFGPLIQKAVLARMTRTMSSLFNSSVPILQAVYITESIVGNKVVESVLKTTRRSLEKGESMAAPMQNHWIFPPLVTQMVSVGESSGSLDHMLGKVADFYESELDYATDRIKSLIEPVMIAFLALIVGGIVASIAIPMFSIFEQIG</sequence>
<evidence type="ECO:0000256" key="7">
    <source>
        <dbReference type="ARBA" id="ARBA00022989"/>
    </source>
</evidence>
<evidence type="ECO:0000256" key="2">
    <source>
        <dbReference type="ARBA" id="ARBA00005745"/>
    </source>
</evidence>
<protein>
    <submittedName>
        <fullName evidence="12">Type II secretion system protein F</fullName>
    </submittedName>
</protein>
<dbReference type="eggNOG" id="COG1459">
    <property type="taxonomic scope" value="Bacteria"/>
</dbReference>
<feature type="domain" description="Type II secretion system protein GspF" evidence="11">
    <location>
        <begin position="67"/>
        <end position="190"/>
    </location>
</feature>
<dbReference type="RefSeq" id="WP_036784671.1">
    <property type="nucleotide sequence ID" value="NZ_AVBG01000009.1"/>
</dbReference>
<proteinExistence type="inferred from homology"/>
<evidence type="ECO:0000256" key="8">
    <source>
        <dbReference type="ARBA" id="ARBA00023136"/>
    </source>
</evidence>
<dbReference type="InterPro" id="IPR042094">
    <property type="entry name" value="T2SS_GspF_sf"/>
</dbReference>
<dbReference type="OrthoDB" id="9805682at2"/>
<keyword evidence="4" id="KW-1003">Cell membrane</keyword>
<dbReference type="PANTHER" id="PTHR30012">
    <property type="entry name" value="GENERAL SECRETION PATHWAY PROTEIN"/>
    <property type="match status" value="1"/>
</dbReference>
<feature type="transmembrane region" description="Helical" evidence="10">
    <location>
        <begin position="375"/>
        <end position="397"/>
    </location>
</feature>
<comment type="similarity">
    <text evidence="2 9">Belongs to the GSP F family.</text>
</comment>
<evidence type="ECO:0000313" key="12">
    <source>
        <dbReference type="EMBL" id="KGP90924.1"/>
    </source>
</evidence>
<dbReference type="STRING" id="1385513.N780_02825"/>
<dbReference type="InterPro" id="IPR001992">
    <property type="entry name" value="T2SS_GspF/T4SS_PilC_CS"/>
</dbReference>
<dbReference type="FunFam" id="1.20.81.30:FF:000001">
    <property type="entry name" value="Type II secretion system protein F"/>
    <property type="match status" value="2"/>
</dbReference>
<evidence type="ECO:0000256" key="4">
    <source>
        <dbReference type="ARBA" id="ARBA00022475"/>
    </source>
</evidence>
<evidence type="ECO:0000256" key="1">
    <source>
        <dbReference type="ARBA" id="ARBA00004429"/>
    </source>
</evidence>
<keyword evidence="8 10" id="KW-0472">Membrane</keyword>
<keyword evidence="3 9" id="KW-0813">Transport</keyword>
<name>A0A0A2USN7_9BACI</name>
<dbReference type="PROSITE" id="PS00874">
    <property type="entry name" value="T2SP_F"/>
    <property type="match status" value="1"/>
</dbReference>
<dbReference type="InterPro" id="IPR018076">
    <property type="entry name" value="T2SS_GspF_dom"/>
</dbReference>
<evidence type="ECO:0000259" key="11">
    <source>
        <dbReference type="Pfam" id="PF00482"/>
    </source>
</evidence>
<gene>
    <name evidence="12" type="ORF">N780_02825</name>
</gene>
<dbReference type="Pfam" id="PF00482">
    <property type="entry name" value="T2SSF"/>
    <property type="match status" value="2"/>
</dbReference>
<accession>A0A0A2USN7</accession>
<comment type="caution">
    <text evidence="12">The sequence shown here is derived from an EMBL/GenBank/DDBJ whole genome shotgun (WGS) entry which is preliminary data.</text>
</comment>
<organism evidence="12 13">
    <name type="scientific">Pontibacillus chungwhensis BH030062</name>
    <dbReference type="NCBI Taxonomy" id="1385513"/>
    <lineage>
        <taxon>Bacteria</taxon>
        <taxon>Bacillati</taxon>
        <taxon>Bacillota</taxon>
        <taxon>Bacilli</taxon>
        <taxon>Bacillales</taxon>
        <taxon>Bacillaceae</taxon>
        <taxon>Pontibacillus</taxon>
    </lineage>
</organism>
<evidence type="ECO:0000313" key="13">
    <source>
        <dbReference type="Proteomes" id="UP000030153"/>
    </source>
</evidence>
<dbReference type="GO" id="GO:0009306">
    <property type="term" value="P:protein secretion"/>
    <property type="evidence" value="ECO:0007669"/>
    <property type="project" value="InterPro"/>
</dbReference>
<dbReference type="PRINTS" id="PR00812">
    <property type="entry name" value="BCTERIALGSPF"/>
</dbReference>
<evidence type="ECO:0000256" key="9">
    <source>
        <dbReference type="RuleBase" id="RU003923"/>
    </source>
</evidence>
<feature type="transmembrane region" description="Helical" evidence="10">
    <location>
        <begin position="220"/>
        <end position="238"/>
    </location>
</feature>
<comment type="subcellular location">
    <subcellularLocation>
        <location evidence="1">Cell inner membrane</location>
        <topology evidence="1">Multi-pass membrane protein</topology>
    </subcellularLocation>
    <subcellularLocation>
        <location evidence="9">Cell membrane</location>
        <topology evidence="9">Multi-pass membrane protein</topology>
    </subcellularLocation>
</comment>
<keyword evidence="6 9" id="KW-0812">Transmembrane</keyword>
<dbReference type="PANTHER" id="PTHR30012:SF0">
    <property type="entry name" value="TYPE II SECRETION SYSTEM PROTEIN F-RELATED"/>
    <property type="match status" value="1"/>
</dbReference>
<evidence type="ECO:0000256" key="10">
    <source>
        <dbReference type="SAM" id="Phobius"/>
    </source>
</evidence>
<dbReference type="InterPro" id="IPR003004">
    <property type="entry name" value="GspF/PilC"/>
</dbReference>
<dbReference type="AlphaFoldDB" id="A0A0A2USN7"/>
<keyword evidence="5" id="KW-0997">Cell inner membrane</keyword>
<dbReference type="EMBL" id="AVBG01000009">
    <property type="protein sequence ID" value="KGP90924.1"/>
    <property type="molecule type" value="Genomic_DNA"/>
</dbReference>
<evidence type="ECO:0000256" key="3">
    <source>
        <dbReference type="ARBA" id="ARBA00022448"/>
    </source>
</evidence>
<evidence type="ECO:0000256" key="6">
    <source>
        <dbReference type="ARBA" id="ARBA00022692"/>
    </source>
</evidence>
<evidence type="ECO:0000256" key="5">
    <source>
        <dbReference type="ARBA" id="ARBA00022519"/>
    </source>
</evidence>
<keyword evidence="7 10" id="KW-1133">Transmembrane helix</keyword>
<dbReference type="Gene3D" id="1.20.81.30">
    <property type="entry name" value="Type II secretion system (T2SS), domain F"/>
    <property type="match status" value="2"/>
</dbReference>
<dbReference type="Proteomes" id="UP000030153">
    <property type="component" value="Unassembled WGS sequence"/>
</dbReference>
<reference evidence="12 13" key="1">
    <citation type="submission" date="2013-08" db="EMBL/GenBank/DDBJ databases">
        <title>Genome of Pontibacillus chungwhensis.</title>
        <authorList>
            <person name="Wang Q."/>
            <person name="Wang G."/>
        </authorList>
    </citation>
    <scope>NUCLEOTIDE SEQUENCE [LARGE SCALE GENOMIC DNA]</scope>
    <source>
        <strain evidence="12 13">BH030062</strain>
    </source>
</reference>